<evidence type="ECO:0000259" key="12">
    <source>
        <dbReference type="Pfam" id="PF23539"/>
    </source>
</evidence>
<dbReference type="InterPro" id="IPR055558">
    <property type="entry name" value="DUF7134"/>
</dbReference>
<keyword evidence="5" id="KW-0547">Nucleotide-binding</keyword>
<dbReference type="EC" id="2.7.13.3" evidence="2"/>
<dbReference type="OrthoDB" id="227596at2"/>
<keyword evidence="9" id="KW-0472">Membrane</keyword>
<dbReference type="InterPro" id="IPR003594">
    <property type="entry name" value="HATPase_dom"/>
</dbReference>
<evidence type="ECO:0000256" key="3">
    <source>
        <dbReference type="ARBA" id="ARBA00022553"/>
    </source>
</evidence>
<feature type="transmembrane region" description="Helical" evidence="9">
    <location>
        <begin position="133"/>
        <end position="152"/>
    </location>
</feature>
<evidence type="ECO:0000256" key="4">
    <source>
        <dbReference type="ARBA" id="ARBA00022679"/>
    </source>
</evidence>
<keyword evidence="4" id="KW-0808">Transferase</keyword>
<comment type="caution">
    <text evidence="13">The sequence shown here is derived from an EMBL/GenBank/DDBJ whole genome shotgun (WGS) entry which is preliminary data.</text>
</comment>
<keyword evidence="3" id="KW-0597">Phosphoprotein</keyword>
<name>A0A5M3XIG5_9ACTN</name>
<keyword evidence="14" id="KW-1185">Reference proteome</keyword>
<dbReference type="InterPro" id="IPR011712">
    <property type="entry name" value="Sig_transdc_His_kin_sub3_dim/P"/>
</dbReference>
<evidence type="ECO:0000259" key="10">
    <source>
        <dbReference type="Pfam" id="PF02518"/>
    </source>
</evidence>
<keyword evidence="7" id="KW-0067">ATP-binding</keyword>
<keyword evidence="6 13" id="KW-0418">Kinase</keyword>
<evidence type="ECO:0000256" key="2">
    <source>
        <dbReference type="ARBA" id="ARBA00012438"/>
    </source>
</evidence>
<dbReference type="AlphaFoldDB" id="A0A5M3XIG5"/>
<proteinExistence type="predicted"/>
<dbReference type="Proteomes" id="UP000377595">
    <property type="component" value="Unassembled WGS sequence"/>
</dbReference>
<organism evidence="13 14">
    <name type="scientific">Acrocarpospora pleiomorpha</name>
    <dbReference type="NCBI Taxonomy" id="90975"/>
    <lineage>
        <taxon>Bacteria</taxon>
        <taxon>Bacillati</taxon>
        <taxon>Actinomycetota</taxon>
        <taxon>Actinomycetes</taxon>
        <taxon>Streptosporangiales</taxon>
        <taxon>Streptosporangiaceae</taxon>
        <taxon>Acrocarpospora</taxon>
    </lineage>
</organism>
<dbReference type="CDD" id="cd16917">
    <property type="entry name" value="HATPase_UhpB-NarQ-NarX-like"/>
    <property type="match status" value="1"/>
</dbReference>
<evidence type="ECO:0000256" key="6">
    <source>
        <dbReference type="ARBA" id="ARBA00022777"/>
    </source>
</evidence>
<dbReference type="GO" id="GO:0005524">
    <property type="term" value="F:ATP binding"/>
    <property type="evidence" value="ECO:0007669"/>
    <property type="project" value="UniProtKB-KW"/>
</dbReference>
<dbReference type="Gene3D" id="1.20.5.1930">
    <property type="match status" value="1"/>
</dbReference>
<dbReference type="Pfam" id="PF02518">
    <property type="entry name" value="HATPase_c"/>
    <property type="match status" value="1"/>
</dbReference>
<keyword evidence="9" id="KW-1133">Transmembrane helix</keyword>
<dbReference type="GO" id="GO:0046983">
    <property type="term" value="F:protein dimerization activity"/>
    <property type="evidence" value="ECO:0007669"/>
    <property type="project" value="InterPro"/>
</dbReference>
<evidence type="ECO:0000313" key="14">
    <source>
        <dbReference type="Proteomes" id="UP000377595"/>
    </source>
</evidence>
<dbReference type="GO" id="GO:0016020">
    <property type="term" value="C:membrane"/>
    <property type="evidence" value="ECO:0007669"/>
    <property type="project" value="InterPro"/>
</dbReference>
<dbReference type="SUPFAM" id="SSF55874">
    <property type="entry name" value="ATPase domain of HSP90 chaperone/DNA topoisomerase II/histidine kinase"/>
    <property type="match status" value="1"/>
</dbReference>
<keyword evidence="8" id="KW-0902">Two-component regulatory system</keyword>
<keyword evidence="9" id="KW-0812">Transmembrane</keyword>
<dbReference type="Gene3D" id="3.30.565.10">
    <property type="entry name" value="Histidine kinase-like ATPase, C-terminal domain"/>
    <property type="match status" value="1"/>
</dbReference>
<evidence type="ECO:0000256" key="5">
    <source>
        <dbReference type="ARBA" id="ARBA00022741"/>
    </source>
</evidence>
<dbReference type="PANTHER" id="PTHR24421:SF10">
    <property type="entry name" value="NITRATE_NITRITE SENSOR PROTEIN NARQ"/>
    <property type="match status" value="1"/>
</dbReference>
<dbReference type="EMBL" id="BLAF01000012">
    <property type="protein sequence ID" value="GES19481.1"/>
    <property type="molecule type" value="Genomic_DNA"/>
</dbReference>
<dbReference type="InterPro" id="IPR050482">
    <property type="entry name" value="Sensor_HK_TwoCompSys"/>
</dbReference>
<evidence type="ECO:0000259" key="11">
    <source>
        <dbReference type="Pfam" id="PF07730"/>
    </source>
</evidence>
<dbReference type="PANTHER" id="PTHR24421">
    <property type="entry name" value="NITRATE/NITRITE SENSOR PROTEIN NARX-RELATED"/>
    <property type="match status" value="1"/>
</dbReference>
<comment type="catalytic activity">
    <reaction evidence="1">
        <text>ATP + protein L-histidine = ADP + protein N-phospho-L-histidine.</text>
        <dbReference type="EC" id="2.7.13.3"/>
    </reaction>
</comment>
<evidence type="ECO:0000313" key="13">
    <source>
        <dbReference type="EMBL" id="GES19481.1"/>
    </source>
</evidence>
<feature type="transmembrane region" description="Helical" evidence="9">
    <location>
        <begin position="93"/>
        <end position="121"/>
    </location>
</feature>
<feature type="transmembrane region" description="Helical" evidence="9">
    <location>
        <begin position="21"/>
        <end position="36"/>
    </location>
</feature>
<evidence type="ECO:0000256" key="7">
    <source>
        <dbReference type="ARBA" id="ARBA00022840"/>
    </source>
</evidence>
<dbReference type="Pfam" id="PF07730">
    <property type="entry name" value="HisKA_3"/>
    <property type="match status" value="1"/>
</dbReference>
<feature type="domain" description="Signal transduction histidine kinase subgroup 3 dimerisation and phosphoacceptor" evidence="11">
    <location>
        <begin position="210"/>
        <end position="275"/>
    </location>
</feature>
<sequence>MVGMFRATLATIRAHPARVDLVMAVLFSLAATWFALRTGPNSTFSSTPQVDTDPFRPRPEILAEEGAAADPLRIAALSLLVTLPLAWRRRWPLAVFAIQFAGVLAVGSGSGAAASFVAVLIGAYSLAVYGRRPVLSVGALLVTCVFVAVTFAEVTPPIPGWASSFAILLPIALFGLTIRAARSRADAWAQRAEALRDSQEAAARAAVAQERARIARELHDVISHHVSVMVIQAGAAEKVIGTRPDLTRSSLTAIAASGREAMGELRHLLGVLAAPAEDRDDPLRPQPGLEQLDALVDKVRAAGQPVTIRRTRADLTRSADMAAYRVVQEALTNALRHAPGAATTVVVELDGPTLVVEVSDEGAPGSVVVPAGAGSGLLGLAERLAIYGGTLKTGPRLGGGFKVSARIPAQSS</sequence>
<gene>
    <name evidence="13" type="ORF">Aple_023770</name>
</gene>
<dbReference type="Pfam" id="PF23539">
    <property type="entry name" value="DUF7134"/>
    <property type="match status" value="1"/>
</dbReference>
<feature type="transmembrane region" description="Helical" evidence="9">
    <location>
        <begin position="158"/>
        <end position="181"/>
    </location>
</feature>
<protein>
    <recommendedName>
        <fullName evidence="2">histidine kinase</fullName>
        <ecNumber evidence="2">2.7.13.3</ecNumber>
    </recommendedName>
</protein>
<reference evidence="13 14" key="1">
    <citation type="submission" date="2019-10" db="EMBL/GenBank/DDBJ databases">
        <title>Whole genome shotgun sequence of Acrocarpospora pleiomorpha NBRC 16267.</title>
        <authorList>
            <person name="Ichikawa N."/>
            <person name="Kimura A."/>
            <person name="Kitahashi Y."/>
            <person name="Komaki H."/>
            <person name="Oguchi A."/>
        </authorList>
    </citation>
    <scope>NUCLEOTIDE SEQUENCE [LARGE SCALE GENOMIC DNA]</scope>
    <source>
        <strain evidence="13 14">NBRC 16267</strain>
    </source>
</reference>
<feature type="domain" description="DUF7134" evidence="12">
    <location>
        <begin position="11"/>
        <end position="152"/>
    </location>
</feature>
<dbReference type="InterPro" id="IPR036890">
    <property type="entry name" value="HATPase_C_sf"/>
</dbReference>
<evidence type="ECO:0000256" key="1">
    <source>
        <dbReference type="ARBA" id="ARBA00000085"/>
    </source>
</evidence>
<evidence type="ECO:0000256" key="9">
    <source>
        <dbReference type="SAM" id="Phobius"/>
    </source>
</evidence>
<accession>A0A5M3XIG5</accession>
<evidence type="ECO:0000256" key="8">
    <source>
        <dbReference type="ARBA" id="ARBA00023012"/>
    </source>
</evidence>
<dbReference type="GO" id="GO:0000155">
    <property type="term" value="F:phosphorelay sensor kinase activity"/>
    <property type="evidence" value="ECO:0007669"/>
    <property type="project" value="InterPro"/>
</dbReference>
<feature type="domain" description="Histidine kinase/HSP90-like ATPase" evidence="10">
    <location>
        <begin position="323"/>
        <end position="410"/>
    </location>
</feature>